<dbReference type="EMBL" id="NTFS01000049">
    <property type="protein sequence ID" value="PAX59490.1"/>
    <property type="molecule type" value="Genomic_DNA"/>
</dbReference>
<keyword evidence="1 3" id="KW-0597">Phosphoprotein</keyword>
<dbReference type="PANTHER" id="PTHR44591">
    <property type="entry name" value="STRESS RESPONSE REGULATOR PROTEIN 1"/>
    <property type="match status" value="1"/>
</dbReference>
<organism evidence="5 6">
    <name type="scientific">Brunnivagina elsteri CCALA 953</name>
    <dbReference type="NCBI Taxonomy" id="987040"/>
    <lineage>
        <taxon>Bacteria</taxon>
        <taxon>Bacillati</taxon>
        <taxon>Cyanobacteriota</taxon>
        <taxon>Cyanophyceae</taxon>
        <taxon>Nostocales</taxon>
        <taxon>Calotrichaceae</taxon>
        <taxon>Brunnivagina</taxon>
    </lineage>
</organism>
<feature type="modified residue" description="4-aspartylphosphate" evidence="3">
    <location>
        <position position="58"/>
    </location>
</feature>
<comment type="caution">
    <text evidence="5">The sequence shown here is derived from an EMBL/GenBank/DDBJ whole genome shotgun (WGS) entry which is preliminary data.</text>
</comment>
<dbReference type="GO" id="GO:0000160">
    <property type="term" value="P:phosphorelay signal transduction system"/>
    <property type="evidence" value="ECO:0007669"/>
    <property type="project" value="UniProtKB-KW"/>
</dbReference>
<dbReference type="CDD" id="cd17574">
    <property type="entry name" value="REC_OmpR"/>
    <property type="match status" value="1"/>
</dbReference>
<dbReference type="SMART" id="SM00448">
    <property type="entry name" value="REC"/>
    <property type="match status" value="1"/>
</dbReference>
<dbReference type="AlphaFoldDB" id="A0A2A2TN20"/>
<reference evidence="5 6" key="1">
    <citation type="submission" date="2017-08" db="EMBL/GenBank/DDBJ databases">
        <title>Draft genome sequence of filamentous cyanobacterium Calothrix elsteri CCALA 953.</title>
        <authorList>
            <person name="Gagunashvili A.N."/>
            <person name="Elster J."/>
            <person name="Andresson O.S."/>
        </authorList>
    </citation>
    <scope>NUCLEOTIDE SEQUENCE [LARGE SCALE GENOMIC DNA]</scope>
    <source>
        <strain evidence="5 6">CCALA 953</strain>
    </source>
</reference>
<protein>
    <submittedName>
        <fullName evidence="5">Two-component system response regulator</fullName>
    </submittedName>
</protein>
<dbReference type="Pfam" id="PF00072">
    <property type="entry name" value="Response_reg"/>
    <property type="match status" value="1"/>
</dbReference>
<dbReference type="Proteomes" id="UP000218238">
    <property type="component" value="Unassembled WGS sequence"/>
</dbReference>
<keyword evidence="2" id="KW-0902">Two-component regulatory system</keyword>
<keyword evidence="6" id="KW-1185">Reference proteome</keyword>
<dbReference type="PROSITE" id="PS50110">
    <property type="entry name" value="RESPONSE_REGULATORY"/>
    <property type="match status" value="1"/>
</dbReference>
<evidence type="ECO:0000313" key="5">
    <source>
        <dbReference type="EMBL" id="PAX59490.1"/>
    </source>
</evidence>
<sequence>MSITTLLSTILIVEDSPSELELMSHYLKESGFNVIKANGAKEALEKAMEQKLDFVVTDVVMPGMSGFELCRALKRNPATEKVPIVVCSSKNQEIDRLWAMRQGADAYITKPYTRDQLVRAIKSLSM</sequence>
<dbReference type="InterPro" id="IPR001789">
    <property type="entry name" value="Sig_transdc_resp-reg_receiver"/>
</dbReference>
<proteinExistence type="predicted"/>
<name>A0A2A2TN20_9CYAN</name>
<dbReference type="Gene3D" id="3.40.50.2300">
    <property type="match status" value="1"/>
</dbReference>
<dbReference type="RefSeq" id="WP_095720958.1">
    <property type="nucleotide sequence ID" value="NZ_NTFS01000049.1"/>
</dbReference>
<evidence type="ECO:0000259" key="4">
    <source>
        <dbReference type="PROSITE" id="PS50110"/>
    </source>
</evidence>
<evidence type="ECO:0000256" key="2">
    <source>
        <dbReference type="ARBA" id="ARBA00023012"/>
    </source>
</evidence>
<feature type="domain" description="Response regulatory" evidence="4">
    <location>
        <begin position="9"/>
        <end position="125"/>
    </location>
</feature>
<evidence type="ECO:0000313" key="6">
    <source>
        <dbReference type="Proteomes" id="UP000218238"/>
    </source>
</evidence>
<gene>
    <name evidence="5" type="ORF">CK510_06705</name>
</gene>
<evidence type="ECO:0000256" key="1">
    <source>
        <dbReference type="ARBA" id="ARBA00022553"/>
    </source>
</evidence>
<dbReference type="InterPro" id="IPR050595">
    <property type="entry name" value="Bact_response_regulator"/>
</dbReference>
<dbReference type="OrthoDB" id="582422at2"/>
<accession>A0A2A2TN20</accession>
<evidence type="ECO:0000256" key="3">
    <source>
        <dbReference type="PROSITE-ProRule" id="PRU00169"/>
    </source>
</evidence>
<dbReference type="PANTHER" id="PTHR44591:SF14">
    <property type="entry name" value="PROTEIN PILG"/>
    <property type="match status" value="1"/>
</dbReference>
<dbReference type="InterPro" id="IPR011006">
    <property type="entry name" value="CheY-like_superfamily"/>
</dbReference>
<dbReference type="SUPFAM" id="SSF52172">
    <property type="entry name" value="CheY-like"/>
    <property type="match status" value="1"/>
</dbReference>